<evidence type="ECO:0000313" key="1">
    <source>
        <dbReference type="EMBL" id="CAD8363079.1"/>
    </source>
</evidence>
<dbReference type="AlphaFoldDB" id="A0A7S0AHW2"/>
<proteinExistence type="predicted"/>
<protein>
    <submittedName>
        <fullName evidence="1">Uncharacterized protein</fullName>
    </submittedName>
</protein>
<organism evidence="1">
    <name type="scientific">Pyrodinium bahamense</name>
    <dbReference type="NCBI Taxonomy" id="73915"/>
    <lineage>
        <taxon>Eukaryota</taxon>
        <taxon>Sar</taxon>
        <taxon>Alveolata</taxon>
        <taxon>Dinophyceae</taxon>
        <taxon>Gonyaulacales</taxon>
        <taxon>Pyrocystaceae</taxon>
        <taxon>Pyrodinium</taxon>
    </lineage>
</organism>
<name>A0A7S0AHW2_9DINO</name>
<reference evidence="1" key="1">
    <citation type="submission" date="2021-01" db="EMBL/GenBank/DDBJ databases">
        <authorList>
            <person name="Corre E."/>
            <person name="Pelletier E."/>
            <person name="Niang G."/>
            <person name="Scheremetjew M."/>
            <person name="Finn R."/>
            <person name="Kale V."/>
            <person name="Holt S."/>
            <person name="Cochrane G."/>
            <person name="Meng A."/>
            <person name="Brown T."/>
            <person name="Cohen L."/>
        </authorList>
    </citation>
    <scope>NUCLEOTIDE SEQUENCE</scope>
    <source>
        <strain evidence="1">Pbaha01</strain>
    </source>
</reference>
<dbReference type="EMBL" id="HBEG01026668">
    <property type="protein sequence ID" value="CAD8363079.1"/>
    <property type="molecule type" value="Transcribed_RNA"/>
</dbReference>
<sequence length="143" mass="15039">MAQAIWPKQFSLQGGSCHRPGSALLTLSVMARLWPPLLLLVAAAPAAPDVPATPTQGLRGAVSNSTGKSPFVAKTGLSDSGELNSTERVSCCKHGNDDTHCLFQHSSCMSKTLEGPECHWHGFIPHCCPDSDVGTAWFGGGCH</sequence>
<accession>A0A7S0AHW2</accession>
<gene>
    <name evidence="1" type="ORF">PBAH0796_LOCUS16202</name>
</gene>